<reference evidence="1" key="1">
    <citation type="submission" date="2024-05" db="EMBL/GenBank/DDBJ databases">
        <authorList>
            <person name="Ferriol-Gonzalez C."/>
            <person name="Concha-Eloko R."/>
            <person name="Bernabeu-Gimeno M."/>
            <person name="Fernandez-Cuenca F."/>
            <person name="Canada-Garcia J.E."/>
            <person name="Garcia-Cobos S."/>
            <person name="Sanjuan R."/>
            <person name="Domingo-Calap P."/>
        </authorList>
    </citation>
    <scope>NUCLEOTIDE SEQUENCE</scope>
</reference>
<proteinExistence type="predicted"/>
<organism evidence="1">
    <name type="scientific">Klebsiella phage vB_Kpn2-P2</name>
    <dbReference type="NCBI Taxonomy" id="3230849"/>
    <lineage>
        <taxon>Viruses</taxon>
    </lineage>
</organism>
<gene>
    <name evidence="1" type="ORF">vBKpn2P2_42</name>
</gene>
<name>A0AAU8EEK5_9VIRU</name>
<accession>A0AAU8EEK5</accession>
<evidence type="ECO:0000313" key="1">
    <source>
        <dbReference type="EMBL" id="XCG96890.1"/>
    </source>
</evidence>
<protein>
    <submittedName>
        <fullName evidence="1">Pyrophosphatase</fullName>
    </submittedName>
</protein>
<dbReference type="EMBL" id="PP848851">
    <property type="protein sequence ID" value="XCG96890.1"/>
    <property type="molecule type" value="Genomic_DNA"/>
</dbReference>
<sequence length="198" mass="22499">MQLENPNVLRDAIYNHNVKAGWWDEPVRPDGTTIALIHSEISESWAGLKQGIQDHHLPQYSNALVELADTAIRIYDFFGHKKWDLNKAVNAVYGLRANEFVATFDDIVLSGYYADLHYHVSNALEGVRKNQVMSIDTGTNEVLDIAAFELAIALDMIYTACHKWGWPLDEALGDKRAYNANRADHKRENRAKEDGKKF</sequence>